<dbReference type="FunFam" id="3.50.30.80:FF:000001">
    <property type="entry name" value="Dihydroxy-acid dehydratase"/>
    <property type="match status" value="1"/>
</dbReference>
<dbReference type="GO" id="GO:0000287">
    <property type="term" value="F:magnesium ion binding"/>
    <property type="evidence" value="ECO:0007669"/>
    <property type="project" value="UniProtKB-UniRule"/>
</dbReference>
<dbReference type="GO" id="GO:0005829">
    <property type="term" value="C:cytosol"/>
    <property type="evidence" value="ECO:0007669"/>
    <property type="project" value="TreeGrafter"/>
</dbReference>
<comment type="pathway">
    <text evidence="12 15">Amino-acid biosynthesis; L-valine biosynthesis; L-valine from pyruvate: step 3/4.</text>
</comment>
<dbReference type="SUPFAM" id="SSF143975">
    <property type="entry name" value="IlvD/EDD N-terminal domain-like"/>
    <property type="match status" value="1"/>
</dbReference>
<proteinExistence type="inferred from homology"/>
<evidence type="ECO:0000259" key="17">
    <source>
        <dbReference type="Pfam" id="PF24877"/>
    </source>
</evidence>
<evidence type="ECO:0000256" key="5">
    <source>
        <dbReference type="ARBA" id="ARBA00022723"/>
    </source>
</evidence>
<comment type="catalytic activity">
    <reaction evidence="11">
        <text>(2R)-2,3-dihydroxy-3-methylbutanoate = 3-methyl-2-oxobutanoate + H2O</text>
        <dbReference type="Rhea" id="RHEA:24809"/>
        <dbReference type="ChEBI" id="CHEBI:11851"/>
        <dbReference type="ChEBI" id="CHEBI:15377"/>
        <dbReference type="ChEBI" id="CHEBI:49072"/>
        <dbReference type="EC" id="4.2.1.9"/>
    </reaction>
    <physiologicalReaction direction="left-to-right" evidence="11">
        <dbReference type="Rhea" id="RHEA:24810"/>
    </physiologicalReaction>
</comment>
<dbReference type="GO" id="GO:0009099">
    <property type="term" value="P:L-valine biosynthetic process"/>
    <property type="evidence" value="ECO:0007669"/>
    <property type="project" value="UniProtKB-UniRule"/>
</dbReference>
<evidence type="ECO:0000256" key="1">
    <source>
        <dbReference type="ARBA" id="ARBA00001946"/>
    </source>
</evidence>
<comment type="subunit">
    <text evidence="15">Homodimer.</text>
</comment>
<comment type="function">
    <text evidence="15">Functions in the biosynthesis of branched-chain amino acids. Catalyzes the dehydration of (2R,3R)-2,3-dihydroxy-3-methylpentanoate (2,3-dihydroxy-3-methylvalerate) into 2-oxo-3-methylpentanoate (2-oxo-3-methylvalerate) and of (2R)-2,3-dihydroxy-3-methylbutanoate (2,3-dihydroxyisovalerate) into 2-oxo-3-methylbutanoate (2-oxoisovalerate), the penultimate precursor to L-isoleucine and L-valine, respectively.</text>
</comment>
<keyword evidence="9 15" id="KW-0456">Lyase</keyword>
<dbReference type="EMBL" id="FLUP01000001">
    <property type="protein sequence ID" value="SBW04386.1"/>
    <property type="molecule type" value="Genomic_DNA"/>
</dbReference>
<keyword evidence="8 15" id="KW-0411">Iron-sulfur</keyword>
<dbReference type="PROSITE" id="PS00887">
    <property type="entry name" value="ILVD_EDD_2"/>
    <property type="match status" value="1"/>
</dbReference>
<dbReference type="PANTHER" id="PTHR43661:SF3">
    <property type="entry name" value="D-XYLONATE DEHYDRATASE YAGF-RELATED"/>
    <property type="match status" value="1"/>
</dbReference>
<feature type="binding site" evidence="15">
    <location>
        <position position="449"/>
    </location>
    <ligand>
        <name>Mg(2+)</name>
        <dbReference type="ChEBI" id="CHEBI:18420"/>
    </ligand>
</feature>
<keyword evidence="6 15" id="KW-0460">Magnesium</keyword>
<dbReference type="UniPathway" id="UPA00049">
    <property type="reaction ID" value="UER00061"/>
</dbReference>
<dbReference type="NCBIfam" id="TIGR00110">
    <property type="entry name" value="ilvD"/>
    <property type="match status" value="1"/>
</dbReference>
<feature type="modified residue" description="N6-carboxylysine" evidence="15">
    <location>
        <position position="125"/>
    </location>
</feature>
<organism evidence="18">
    <name type="scientific">uncultured Desulfovibrio sp</name>
    <dbReference type="NCBI Taxonomy" id="167968"/>
    <lineage>
        <taxon>Bacteria</taxon>
        <taxon>Pseudomonadati</taxon>
        <taxon>Thermodesulfobacteriota</taxon>
        <taxon>Desulfovibrionia</taxon>
        <taxon>Desulfovibrionales</taxon>
        <taxon>Desulfovibrionaceae</taxon>
        <taxon>Desulfovibrio</taxon>
        <taxon>environmental samples</taxon>
    </lineage>
</organism>
<dbReference type="InterPro" id="IPR020558">
    <property type="entry name" value="DiOHA_6PGluconate_deHydtase_CS"/>
</dbReference>
<dbReference type="InterPro" id="IPR037237">
    <property type="entry name" value="IlvD/EDD_N"/>
</dbReference>
<dbReference type="GO" id="GO:0009097">
    <property type="term" value="P:isoleucine biosynthetic process"/>
    <property type="evidence" value="ECO:0007669"/>
    <property type="project" value="UniProtKB-UniRule"/>
</dbReference>
<evidence type="ECO:0000256" key="12">
    <source>
        <dbReference type="ARBA" id="ARBA00029436"/>
    </source>
</evidence>
<comment type="caution">
    <text evidence="15">Lacks conserved residue(s) required for the propagation of feature annotation.</text>
</comment>
<comment type="similarity">
    <text evidence="2 15">Belongs to the IlvD/Edd family.</text>
</comment>
<dbReference type="Pfam" id="PF24877">
    <property type="entry name" value="ILV_EDD_C"/>
    <property type="match status" value="1"/>
</dbReference>
<sequence>MDDEARSKKMKSGLEKAPHRSLLYALGLTREEMERPLIGIVNAASEVVPGHMHLNSLADAVKAGVRMSGGTPLQFPAIAVCDGLAMNHEGMRFSLPSREFIADSIEIMARGHAFDALVFIPNCDKCVPGMLMAMMRLNIPSVLVSGGPMLPGDIGPGKRGDLITVFEAVGKVRSGAMTEEELEYMAERACPGCGACAGMFTANSMNCLSETIGVALPGNGTIPAVSGARIRLAKTAGMRVMDLLRKNIRPLDIVTPKSVANAVAVDMALGCSTNTVLHLPAVFGEAGLKLGLEIFDEVSKKSPNLCKLSPAGKHYMVDLDNAGGIPAVMTELDKLGLINKDCMTATGKTVGENLKIMNARVMNPEVIRSVENPYSKQGGIAILRGSLAPEGAVVKQSAVAPEMMCRDVTARVFESEEDAMKAILDGKIKAGDGVVIRYEGPRGGPGMREMLSPTAAITGMGLGKDVALLTDGRFSGGTNGAAIGHISPEAADGGVIALVHEGDTIHIDIPNRKLDLLVDEAELAKRRAALVVPKKDCPYPVLRRYAYLVSSAANGGRYKEI</sequence>
<evidence type="ECO:0000256" key="11">
    <source>
        <dbReference type="ARBA" id="ARBA00029304"/>
    </source>
</evidence>
<dbReference type="Gene3D" id="3.50.30.80">
    <property type="entry name" value="IlvD/EDD C-terminal domain-like"/>
    <property type="match status" value="1"/>
</dbReference>
<evidence type="ECO:0000256" key="6">
    <source>
        <dbReference type="ARBA" id="ARBA00022842"/>
    </source>
</evidence>
<feature type="binding site" evidence="15">
    <location>
        <position position="124"/>
    </location>
    <ligand>
        <name>Mg(2+)</name>
        <dbReference type="ChEBI" id="CHEBI:18420"/>
    </ligand>
</feature>
<evidence type="ECO:0000256" key="3">
    <source>
        <dbReference type="ARBA" id="ARBA00022605"/>
    </source>
</evidence>
<keyword evidence="5 15" id="KW-0479">Metal-binding</keyword>
<evidence type="ECO:0000256" key="14">
    <source>
        <dbReference type="ARBA" id="ARBA00029490"/>
    </source>
</evidence>
<evidence type="ECO:0000256" key="15">
    <source>
        <dbReference type="HAMAP-Rule" id="MF_00012"/>
    </source>
</evidence>
<dbReference type="InterPro" id="IPR004404">
    <property type="entry name" value="DihydroxyA_deHydtase"/>
</dbReference>
<feature type="domain" description="Dihydroxy-acid/6-phosphogluconate dehydratase C-terminal" evidence="17">
    <location>
        <begin position="365"/>
        <end position="555"/>
    </location>
</feature>
<dbReference type="GO" id="GO:0004160">
    <property type="term" value="F:dihydroxy-acid dehydratase activity"/>
    <property type="evidence" value="ECO:0007669"/>
    <property type="project" value="UniProtKB-UniRule"/>
</dbReference>
<evidence type="ECO:0000256" key="9">
    <source>
        <dbReference type="ARBA" id="ARBA00023239"/>
    </source>
</evidence>
<dbReference type="RefSeq" id="WP_227118705.1">
    <property type="nucleotide sequence ID" value="NZ_LT598928.1"/>
</dbReference>
<dbReference type="PROSITE" id="PS00886">
    <property type="entry name" value="ILVD_EDD_1"/>
    <property type="match status" value="1"/>
</dbReference>
<comment type="cofactor">
    <cofactor evidence="15">
        <name>[2Fe-2S] cluster</name>
        <dbReference type="ChEBI" id="CHEBI:190135"/>
    </cofactor>
    <text evidence="15">Binds 1 [2Fe-2S] cluster per subunit. This cluster acts as a Lewis acid cofactor.</text>
</comment>
<comment type="cofactor">
    <cofactor evidence="1 15">
        <name>Mg(2+)</name>
        <dbReference type="ChEBI" id="CHEBI:18420"/>
    </cofactor>
</comment>
<dbReference type="SUPFAM" id="SSF52016">
    <property type="entry name" value="LeuD/IlvD-like"/>
    <property type="match status" value="1"/>
</dbReference>
<keyword evidence="3 15" id="KW-0028">Amino-acid biosynthesis</keyword>
<feature type="active site" description="Proton acceptor" evidence="15">
    <location>
        <position position="475"/>
    </location>
</feature>
<name>A0A212JY64_9BACT</name>
<comment type="pathway">
    <text evidence="13 15">Amino-acid biosynthesis; L-isoleucine biosynthesis; L-isoleucine from 2-oxobutanoate: step 3/4.</text>
</comment>
<feature type="binding site" description="via carbamate group" evidence="15">
    <location>
        <position position="125"/>
    </location>
    <ligand>
        <name>Mg(2+)</name>
        <dbReference type="ChEBI" id="CHEBI:18420"/>
    </ligand>
</feature>
<dbReference type="InterPro" id="IPR000581">
    <property type="entry name" value="ILV_EDD_N"/>
</dbReference>
<reference evidence="18" key="1">
    <citation type="submission" date="2016-04" db="EMBL/GenBank/DDBJ databases">
        <authorList>
            <person name="Evans L.H."/>
            <person name="Alamgir A."/>
            <person name="Owens N."/>
            <person name="Weber N.D."/>
            <person name="Virtaneva K."/>
            <person name="Barbian K."/>
            <person name="Babar A."/>
            <person name="Rosenke K."/>
        </authorList>
    </citation>
    <scope>NUCLEOTIDE SEQUENCE</scope>
    <source>
        <strain evidence="18">92-2</strain>
    </source>
</reference>
<evidence type="ECO:0000256" key="8">
    <source>
        <dbReference type="ARBA" id="ARBA00023014"/>
    </source>
</evidence>
<feature type="binding site" evidence="15">
    <location>
        <position position="82"/>
    </location>
    <ligand>
        <name>Mg(2+)</name>
        <dbReference type="ChEBI" id="CHEBI:18420"/>
    </ligand>
</feature>
<dbReference type="Pfam" id="PF00920">
    <property type="entry name" value="ILVD_EDD_N"/>
    <property type="match status" value="1"/>
</dbReference>
<keyword evidence="7 15" id="KW-0408">Iron</keyword>
<dbReference type="EC" id="4.2.1.9" evidence="14 15"/>
<evidence type="ECO:0000259" key="16">
    <source>
        <dbReference type="Pfam" id="PF00920"/>
    </source>
</evidence>
<evidence type="ECO:0000256" key="10">
    <source>
        <dbReference type="ARBA" id="ARBA00023304"/>
    </source>
</evidence>
<protein>
    <recommendedName>
        <fullName evidence="14 15">Dihydroxy-acid dehydratase</fullName>
        <shortName evidence="15">DAD</shortName>
        <ecNumber evidence="14 15">4.2.1.9</ecNumber>
    </recommendedName>
</protein>
<dbReference type="InterPro" id="IPR042096">
    <property type="entry name" value="Dihydro-acid_dehy_C"/>
</dbReference>
<dbReference type="GO" id="GO:0051537">
    <property type="term" value="F:2 iron, 2 sulfur cluster binding"/>
    <property type="evidence" value="ECO:0007669"/>
    <property type="project" value="UniProtKB-UniRule"/>
</dbReference>
<dbReference type="UniPathway" id="UPA00047">
    <property type="reaction ID" value="UER00057"/>
</dbReference>
<comment type="catalytic activity">
    <reaction evidence="15">
        <text>(2R,3R)-2,3-dihydroxy-3-methylpentanoate = (S)-3-methyl-2-oxopentanoate + H2O</text>
        <dbReference type="Rhea" id="RHEA:27694"/>
        <dbReference type="ChEBI" id="CHEBI:15377"/>
        <dbReference type="ChEBI" id="CHEBI:35146"/>
        <dbReference type="ChEBI" id="CHEBI:49258"/>
        <dbReference type="EC" id="4.2.1.9"/>
    </reaction>
</comment>
<feature type="domain" description="Dihydroxy-acid/6-phosphogluconate dehydratase N-terminal" evidence="16">
    <location>
        <begin position="35"/>
        <end position="353"/>
    </location>
</feature>
<dbReference type="AlphaFoldDB" id="A0A212JY64"/>
<dbReference type="InterPro" id="IPR056740">
    <property type="entry name" value="ILV_EDD_C"/>
</dbReference>
<evidence type="ECO:0000256" key="7">
    <source>
        <dbReference type="ARBA" id="ARBA00023004"/>
    </source>
</evidence>
<accession>A0A212JY64</accession>
<keyword evidence="4 15" id="KW-0001">2Fe-2S</keyword>
<dbReference type="PANTHER" id="PTHR43661">
    <property type="entry name" value="D-XYLONATE DEHYDRATASE"/>
    <property type="match status" value="1"/>
</dbReference>
<evidence type="ECO:0000256" key="4">
    <source>
        <dbReference type="ARBA" id="ARBA00022714"/>
    </source>
</evidence>
<evidence type="ECO:0000256" key="13">
    <source>
        <dbReference type="ARBA" id="ARBA00029437"/>
    </source>
</evidence>
<evidence type="ECO:0000313" key="18">
    <source>
        <dbReference type="EMBL" id="SBW04386.1"/>
    </source>
</evidence>
<dbReference type="NCBIfam" id="NF002068">
    <property type="entry name" value="PRK00911.1"/>
    <property type="match status" value="1"/>
</dbReference>
<gene>
    <name evidence="15 18" type="primary">ilvD</name>
    <name evidence="18" type="ORF">KM92DES2_11918</name>
</gene>
<dbReference type="HAMAP" id="MF_00012">
    <property type="entry name" value="IlvD"/>
    <property type="match status" value="1"/>
</dbReference>
<keyword evidence="10 15" id="KW-0100">Branched-chain amino acid biosynthesis</keyword>
<evidence type="ECO:0000256" key="2">
    <source>
        <dbReference type="ARBA" id="ARBA00006486"/>
    </source>
</evidence>